<evidence type="ECO:0000256" key="7">
    <source>
        <dbReference type="SAM" id="SignalP"/>
    </source>
</evidence>
<name>A0A7G3GET2_9NEIS</name>
<feature type="signal peptide" evidence="7">
    <location>
        <begin position="1"/>
        <end position="20"/>
    </location>
</feature>
<proteinExistence type="inferred from homology"/>
<dbReference type="CDD" id="cd11314">
    <property type="entry name" value="AmyAc_arch_bac_plant_AmyA"/>
    <property type="match status" value="1"/>
</dbReference>
<evidence type="ECO:0000259" key="8">
    <source>
        <dbReference type="SMART" id="SM00642"/>
    </source>
</evidence>
<dbReference type="Gene3D" id="3.20.20.80">
    <property type="entry name" value="Glycosidases"/>
    <property type="match status" value="1"/>
</dbReference>
<keyword evidence="2 6" id="KW-0378">Hydrolase</keyword>
<keyword evidence="11" id="KW-1185">Reference proteome</keyword>
<evidence type="ECO:0000256" key="6">
    <source>
        <dbReference type="RuleBase" id="RU361134"/>
    </source>
</evidence>
<keyword evidence="7" id="KW-0732">Signal</keyword>
<feature type="chain" id="PRO_5028819180" description="Alpha-amylase" evidence="7">
    <location>
        <begin position="21"/>
        <end position="437"/>
    </location>
</feature>
<dbReference type="Gene3D" id="2.60.40.1180">
    <property type="entry name" value="Golgi alpha-mannosidase II"/>
    <property type="match status" value="1"/>
</dbReference>
<evidence type="ECO:0000256" key="3">
    <source>
        <dbReference type="ARBA" id="ARBA00023277"/>
    </source>
</evidence>
<dbReference type="Pfam" id="PF07821">
    <property type="entry name" value="Alpha-amyl_C2"/>
    <property type="match status" value="1"/>
</dbReference>
<evidence type="ECO:0000313" key="10">
    <source>
        <dbReference type="EMBL" id="QBC45185.1"/>
    </source>
</evidence>
<dbReference type="EC" id="3.2.1.1" evidence="6"/>
<evidence type="ECO:0000256" key="5">
    <source>
        <dbReference type="RuleBase" id="RU003615"/>
    </source>
</evidence>
<accession>A0A7G3GET2</accession>
<reference evidence="10 11" key="1">
    <citation type="submission" date="2018-01" db="EMBL/GenBank/DDBJ databases">
        <title>Genome sequence of Iodobacter sp. strain PCH194 isolated from Indian Trans-Himalaya.</title>
        <authorList>
            <person name="Kumar V."/>
            <person name="Thakur V."/>
            <person name="Kumar S."/>
            <person name="Singh D."/>
        </authorList>
    </citation>
    <scope>NUCLEOTIDE SEQUENCE [LARGE SCALE GENOMIC DNA]</scope>
    <source>
        <strain evidence="10 11">PCH194</strain>
    </source>
</reference>
<dbReference type="InterPro" id="IPR006046">
    <property type="entry name" value="Alpha_amylase"/>
</dbReference>
<evidence type="ECO:0000256" key="4">
    <source>
        <dbReference type="ARBA" id="ARBA00023295"/>
    </source>
</evidence>
<keyword evidence="4 6" id="KW-0326">Glycosidase</keyword>
<dbReference type="Pfam" id="PF00128">
    <property type="entry name" value="Alpha-amylase"/>
    <property type="match status" value="1"/>
</dbReference>
<gene>
    <name evidence="10" type="ORF">C1H71_17695</name>
</gene>
<sequence length="437" mass="48349">MKLKYILLASLLVAALPSRAATEQAKSSTAVLFQSFHWHSANSMFYGDLKSKATDLKDLGITHVWFPPPSDAGSPEGYLPRQLNTLDSSYGREEALTSAISALKAQGIESVADVVINHRIGSRDWGDFTNPTWDCRAVVKEDEWPGKCGGMDSGEGFNAARDIDHAQEFVQNDIKHWLGSRLKGVGFTGIRFDYAKGYAPRYAGKYHDAMQPNFCVGELWSDLDFNAVDAHRNSLLEYVEGTGGKCGVFDFTTKGLLNQALRYNEYERLRDSTGKPAGGIGRNAKKMVTFVDNHDTGPSESCGAGQNHWPVPCDKVMQGYAYILTHPGIPSVYYPHVYQWQQRDAIKALIQLRKEEGLTSTSAVAIQRAENGLYAAIVDHKVAIKIGPTDWSPGTGWTLRTSGNQYAVWTKSKLACHSVPVHFRSPFEKDFLRKSSS</sequence>
<dbReference type="SUPFAM" id="SSF51445">
    <property type="entry name" value="(Trans)glycosidases"/>
    <property type="match status" value="1"/>
</dbReference>
<dbReference type="Proteomes" id="UP000515917">
    <property type="component" value="Chromosome"/>
</dbReference>
<protein>
    <recommendedName>
        <fullName evidence="6">Alpha-amylase</fullName>
        <ecNumber evidence="6">3.2.1.1</ecNumber>
    </recommendedName>
</protein>
<dbReference type="InterPro" id="IPR013780">
    <property type="entry name" value="Glyco_hydro_b"/>
</dbReference>
<keyword evidence="3 6" id="KW-0119">Carbohydrate metabolism</keyword>
<feature type="domain" description="Glycosyl hydrolase family 13 catalytic" evidence="8">
    <location>
        <begin position="30"/>
        <end position="353"/>
    </location>
</feature>
<comment type="catalytic activity">
    <reaction evidence="6">
        <text>Endohydrolysis of (1-&gt;4)-alpha-D-glucosidic linkages in polysaccharides containing three or more (1-&gt;4)-alpha-linked D-glucose units.</text>
        <dbReference type="EC" id="3.2.1.1"/>
    </reaction>
</comment>
<organism evidence="10 11">
    <name type="scientific">Iodobacter fluviatilis</name>
    <dbReference type="NCBI Taxonomy" id="537"/>
    <lineage>
        <taxon>Bacteria</taxon>
        <taxon>Pseudomonadati</taxon>
        <taxon>Pseudomonadota</taxon>
        <taxon>Betaproteobacteria</taxon>
        <taxon>Neisseriales</taxon>
        <taxon>Chitinibacteraceae</taxon>
        <taxon>Iodobacter</taxon>
    </lineage>
</organism>
<dbReference type="EMBL" id="CP025781">
    <property type="protein sequence ID" value="QBC45185.1"/>
    <property type="molecule type" value="Genomic_DNA"/>
</dbReference>
<dbReference type="RefSeq" id="WP_130107691.1">
    <property type="nucleotide sequence ID" value="NZ_CP025781.1"/>
</dbReference>
<dbReference type="SUPFAM" id="SSF51011">
    <property type="entry name" value="Glycosyl hydrolase domain"/>
    <property type="match status" value="1"/>
</dbReference>
<dbReference type="InterPro" id="IPR012850">
    <property type="entry name" value="A-amylase_bs_C"/>
</dbReference>
<dbReference type="KEGG" id="ifl:C1H71_17695"/>
<dbReference type="GO" id="GO:0004556">
    <property type="term" value="F:alpha-amylase activity"/>
    <property type="evidence" value="ECO:0007669"/>
    <property type="project" value="UniProtKB-UniRule"/>
</dbReference>
<evidence type="ECO:0000256" key="1">
    <source>
        <dbReference type="ARBA" id="ARBA00008061"/>
    </source>
</evidence>
<dbReference type="GO" id="GO:0005509">
    <property type="term" value="F:calcium ion binding"/>
    <property type="evidence" value="ECO:0007669"/>
    <property type="project" value="InterPro"/>
</dbReference>
<comment type="similarity">
    <text evidence="1 5">Belongs to the glycosyl hydrolase 13 family.</text>
</comment>
<evidence type="ECO:0000256" key="2">
    <source>
        <dbReference type="ARBA" id="ARBA00022801"/>
    </source>
</evidence>
<dbReference type="PRINTS" id="PR00110">
    <property type="entry name" value="ALPHAAMYLASE"/>
</dbReference>
<dbReference type="SMART" id="SM00810">
    <property type="entry name" value="Alpha-amyl_C2"/>
    <property type="match status" value="1"/>
</dbReference>
<evidence type="ECO:0000259" key="9">
    <source>
        <dbReference type="SMART" id="SM00810"/>
    </source>
</evidence>
<dbReference type="InterPro" id="IPR017853">
    <property type="entry name" value="GH"/>
</dbReference>
<dbReference type="GO" id="GO:0005975">
    <property type="term" value="P:carbohydrate metabolic process"/>
    <property type="evidence" value="ECO:0007669"/>
    <property type="project" value="InterPro"/>
</dbReference>
<dbReference type="AlphaFoldDB" id="A0A7G3GET2"/>
<dbReference type="SMART" id="SM00642">
    <property type="entry name" value="Aamy"/>
    <property type="match status" value="1"/>
</dbReference>
<dbReference type="PANTHER" id="PTHR43447">
    <property type="entry name" value="ALPHA-AMYLASE"/>
    <property type="match status" value="1"/>
</dbReference>
<evidence type="ECO:0000313" key="11">
    <source>
        <dbReference type="Proteomes" id="UP000515917"/>
    </source>
</evidence>
<feature type="domain" description="Alpha-amylase C-terminal beta-sheet" evidence="9">
    <location>
        <begin position="354"/>
        <end position="411"/>
    </location>
</feature>
<dbReference type="InterPro" id="IPR006047">
    <property type="entry name" value="GH13_cat_dom"/>
</dbReference>